<dbReference type="PANTHER" id="PTHR37534:SF49">
    <property type="entry name" value="LYSINE BIOSYNTHESIS REGULATORY PROTEIN LYS14"/>
    <property type="match status" value="1"/>
</dbReference>
<sequence>MIAQAQWKPVRNHSKHFLNTAPEDVEYKHIQVLAHRIYMRALTPELRYAPRLIELADSDGVLLQYYQAQVCDKLTLVDDTSNCYRHIALPLSLQHKCVMRSIMAVGALYMSLNHPSAMNHYYYIALHQKQRALNELRCAIASTTETSRNHILVTMLLLCLFDITDNCQTSWSAHVLAASNLIEKSTRSSLESSLVTFVSKVFSTRDVMGRSACGKRAKFTETAWNDPREVDFTMGCSSELLMIISSINDVSTQLTANEDKVNLASRINTLETQLDDLVQELPSSGLTPSSELVLSQTSNLIYNAAKIYFFTVLRAAKPSTHIIKYLVMEQISLIQNMKTLESAHLWSIFVTALYASQDEDRIFFMEQFEVLKSVSATRGSTQAAQSVVETVWKKRDLDLDGDRVHDSGMNDWVKYVRPMSDGLNLA</sequence>
<dbReference type="OrthoDB" id="5130013at2759"/>
<comment type="caution">
    <text evidence="3">The sequence shown here is derived from an EMBL/GenBank/DDBJ whole genome shotgun (WGS) entry which is preliminary data.</text>
</comment>
<dbReference type="GO" id="GO:0005634">
    <property type="term" value="C:nucleus"/>
    <property type="evidence" value="ECO:0007669"/>
    <property type="project" value="UniProtKB-SubCell"/>
</dbReference>
<evidence type="ECO:0000313" key="4">
    <source>
        <dbReference type="Proteomes" id="UP000256645"/>
    </source>
</evidence>
<dbReference type="Proteomes" id="UP000256645">
    <property type="component" value="Unassembled WGS sequence"/>
</dbReference>
<reference evidence="3 4" key="1">
    <citation type="journal article" date="2018" name="IMA Fungus">
        <title>IMA Genome-F 9: Draft genome sequence of Annulohypoxylon stygium, Aspergillus mulundensis, Berkeleyomyces basicola (syn. Thielaviopsis basicola), Ceratocystis smalleyi, two Cercospora beticola strains, Coleophoma cylindrospora, Fusarium fracticaudum, Phialophora cf. hyalina, and Morchella septimelata.</title>
        <authorList>
            <person name="Wingfield B.D."/>
            <person name="Bills G.F."/>
            <person name="Dong Y."/>
            <person name="Huang W."/>
            <person name="Nel W.J."/>
            <person name="Swalarsk-Parry B.S."/>
            <person name="Vaghefi N."/>
            <person name="Wilken P.M."/>
            <person name="An Z."/>
            <person name="de Beer Z.W."/>
            <person name="De Vos L."/>
            <person name="Chen L."/>
            <person name="Duong T.A."/>
            <person name="Gao Y."/>
            <person name="Hammerbacher A."/>
            <person name="Kikkert J.R."/>
            <person name="Li Y."/>
            <person name="Li H."/>
            <person name="Li K."/>
            <person name="Li Q."/>
            <person name="Liu X."/>
            <person name="Ma X."/>
            <person name="Naidoo K."/>
            <person name="Pethybridge S.J."/>
            <person name="Sun J."/>
            <person name="Steenkamp E.T."/>
            <person name="van der Nest M.A."/>
            <person name="van Wyk S."/>
            <person name="Wingfield M.J."/>
            <person name="Xiong C."/>
            <person name="Yue Q."/>
            <person name="Zhang X."/>
        </authorList>
    </citation>
    <scope>NUCLEOTIDE SEQUENCE [LARGE SCALE GENOMIC DNA]</scope>
    <source>
        <strain evidence="3 4">BP6252</strain>
    </source>
</reference>
<dbReference type="PANTHER" id="PTHR37534">
    <property type="entry name" value="TRANSCRIPTIONAL ACTIVATOR PROTEIN UGA3"/>
    <property type="match status" value="1"/>
</dbReference>
<organism evidence="3 4">
    <name type="scientific">Coleophoma cylindrospora</name>
    <dbReference type="NCBI Taxonomy" id="1849047"/>
    <lineage>
        <taxon>Eukaryota</taxon>
        <taxon>Fungi</taxon>
        <taxon>Dikarya</taxon>
        <taxon>Ascomycota</taxon>
        <taxon>Pezizomycotina</taxon>
        <taxon>Leotiomycetes</taxon>
        <taxon>Helotiales</taxon>
        <taxon>Dermateaceae</taxon>
        <taxon>Coleophoma</taxon>
    </lineage>
</organism>
<keyword evidence="4" id="KW-1185">Reference proteome</keyword>
<evidence type="ECO:0000256" key="1">
    <source>
        <dbReference type="ARBA" id="ARBA00004123"/>
    </source>
</evidence>
<dbReference type="STRING" id="1849047.A0A3D8QDJ6"/>
<proteinExistence type="predicted"/>
<gene>
    <name evidence="3" type="ORF">BP6252_13003</name>
</gene>
<evidence type="ECO:0000256" key="2">
    <source>
        <dbReference type="ARBA" id="ARBA00023242"/>
    </source>
</evidence>
<accession>A0A3D8QDJ6</accession>
<comment type="subcellular location">
    <subcellularLocation>
        <location evidence="1">Nucleus</location>
    </subcellularLocation>
</comment>
<dbReference type="AlphaFoldDB" id="A0A3D8QDJ6"/>
<dbReference type="GO" id="GO:0045944">
    <property type="term" value="P:positive regulation of transcription by RNA polymerase II"/>
    <property type="evidence" value="ECO:0007669"/>
    <property type="project" value="TreeGrafter"/>
</dbReference>
<dbReference type="GO" id="GO:0003700">
    <property type="term" value="F:DNA-binding transcription factor activity"/>
    <property type="evidence" value="ECO:0007669"/>
    <property type="project" value="TreeGrafter"/>
</dbReference>
<dbReference type="Pfam" id="PF11951">
    <property type="entry name" value="Fungal_trans_2"/>
    <property type="match status" value="1"/>
</dbReference>
<name>A0A3D8QDJ6_9HELO</name>
<evidence type="ECO:0000313" key="3">
    <source>
        <dbReference type="EMBL" id="RDW59916.1"/>
    </source>
</evidence>
<keyword evidence="2" id="KW-0539">Nucleus</keyword>
<dbReference type="EMBL" id="PDLM01000016">
    <property type="protein sequence ID" value="RDW59916.1"/>
    <property type="molecule type" value="Genomic_DNA"/>
</dbReference>
<dbReference type="GO" id="GO:0000976">
    <property type="term" value="F:transcription cis-regulatory region binding"/>
    <property type="evidence" value="ECO:0007669"/>
    <property type="project" value="TreeGrafter"/>
</dbReference>
<protein>
    <submittedName>
        <fullName evidence="3">Uncharacterized protein</fullName>
    </submittedName>
</protein>
<dbReference type="InterPro" id="IPR021858">
    <property type="entry name" value="Fun_TF"/>
</dbReference>